<accession>A0A923NRB2</accession>
<organism evidence="2 3">
    <name type="scientific">Zhenpiania hominis</name>
    <dbReference type="NCBI Taxonomy" id="2763644"/>
    <lineage>
        <taxon>Bacteria</taxon>
        <taxon>Bacillati</taxon>
        <taxon>Bacillota</taxon>
        <taxon>Clostridia</taxon>
        <taxon>Peptostreptococcales</taxon>
        <taxon>Anaerovoracaceae</taxon>
        <taxon>Zhenpiania</taxon>
    </lineage>
</organism>
<evidence type="ECO:0000313" key="3">
    <source>
        <dbReference type="Proteomes" id="UP000602647"/>
    </source>
</evidence>
<dbReference type="Proteomes" id="UP000602647">
    <property type="component" value="Unassembled WGS sequence"/>
</dbReference>
<evidence type="ECO:0000313" key="2">
    <source>
        <dbReference type="EMBL" id="MBC6681260.1"/>
    </source>
</evidence>
<protein>
    <submittedName>
        <fullName evidence="2">Stage II sporulation protein M</fullName>
    </submittedName>
</protein>
<dbReference type="InterPro" id="IPR014196">
    <property type="entry name" value="SpoIIM"/>
</dbReference>
<gene>
    <name evidence="2" type="ORF">H9L42_15715</name>
</gene>
<keyword evidence="1" id="KW-1133">Transmembrane helix</keyword>
<evidence type="ECO:0000256" key="1">
    <source>
        <dbReference type="SAM" id="Phobius"/>
    </source>
</evidence>
<dbReference type="RefSeq" id="WP_187304355.1">
    <property type="nucleotide sequence ID" value="NZ_JACRYT010000030.1"/>
</dbReference>
<dbReference type="AlphaFoldDB" id="A0A923NRB2"/>
<keyword evidence="3" id="KW-1185">Reference proteome</keyword>
<reference evidence="2" key="1">
    <citation type="submission" date="2020-08" db="EMBL/GenBank/DDBJ databases">
        <title>Genome public.</title>
        <authorList>
            <person name="Liu C."/>
            <person name="Sun Q."/>
        </authorList>
    </citation>
    <scope>NUCLEOTIDE SEQUENCE</scope>
    <source>
        <strain evidence="2">BX12</strain>
    </source>
</reference>
<feature type="transmembrane region" description="Helical" evidence="1">
    <location>
        <begin position="181"/>
        <end position="205"/>
    </location>
</feature>
<proteinExistence type="predicted"/>
<feature type="transmembrane region" description="Helical" evidence="1">
    <location>
        <begin position="21"/>
        <end position="43"/>
    </location>
</feature>
<feature type="transmembrane region" description="Helical" evidence="1">
    <location>
        <begin position="143"/>
        <end position="161"/>
    </location>
</feature>
<dbReference type="Pfam" id="PF01944">
    <property type="entry name" value="SpoIIM"/>
    <property type="match status" value="1"/>
</dbReference>
<comment type="caution">
    <text evidence="2">The sequence shown here is derived from an EMBL/GenBank/DDBJ whole genome shotgun (WGS) entry which is preliminary data.</text>
</comment>
<dbReference type="EMBL" id="JACRYT010000030">
    <property type="protein sequence ID" value="MBC6681260.1"/>
    <property type="molecule type" value="Genomic_DNA"/>
</dbReference>
<dbReference type="PIRSF" id="PIRSF038973">
    <property type="entry name" value="SpoIIM"/>
    <property type="match status" value="1"/>
</dbReference>
<sequence length="208" mass="22334">MKRFQRNQMHMLSQSISLAAGSGKTLLLSVFFFLTGISTGIFLELTMGAGEKSNIAGYLQQYLYMDQGAMEYPNPFFSSLSNNLFLLLIIFLSGLSALGFPVALAALTYKGMALGFCTGLIAETLKDQGLLVILTSLVPQNLFLLPAFILASAAAVNYALLSLAKKRAAKRNLREFSGSYLCVTLLLAAVIALGCGLEAILYPVVLSP</sequence>
<name>A0A923NRB2_9FIRM</name>
<keyword evidence="1" id="KW-0812">Transmembrane</keyword>
<dbReference type="InterPro" id="IPR002798">
    <property type="entry name" value="SpoIIM-like"/>
</dbReference>
<feature type="transmembrane region" description="Helical" evidence="1">
    <location>
        <begin position="84"/>
        <end position="107"/>
    </location>
</feature>
<keyword evidence="1" id="KW-0472">Membrane</keyword>